<keyword evidence="3" id="KW-1185">Reference proteome</keyword>
<dbReference type="Proteomes" id="UP000737018">
    <property type="component" value="Unassembled WGS sequence"/>
</dbReference>
<accession>A0A8J4W333</accession>
<feature type="region of interest" description="Disordered" evidence="1">
    <location>
        <begin position="1"/>
        <end position="26"/>
    </location>
</feature>
<dbReference type="OrthoDB" id="1731631at2759"/>
<reference evidence="2" key="1">
    <citation type="submission" date="2020-03" db="EMBL/GenBank/DDBJ databases">
        <title>Castanea mollissima Vanexum genome sequencing.</title>
        <authorList>
            <person name="Staton M."/>
        </authorList>
    </citation>
    <scope>NUCLEOTIDE SEQUENCE</scope>
    <source>
        <tissue evidence="2">Leaf</tissue>
    </source>
</reference>
<evidence type="ECO:0000313" key="2">
    <source>
        <dbReference type="EMBL" id="KAF3973274.1"/>
    </source>
</evidence>
<gene>
    <name evidence="2" type="ORF">CMV_003295</name>
</gene>
<evidence type="ECO:0000256" key="1">
    <source>
        <dbReference type="SAM" id="MobiDB-lite"/>
    </source>
</evidence>
<dbReference type="EMBL" id="JRKL02000260">
    <property type="protein sequence ID" value="KAF3973274.1"/>
    <property type="molecule type" value="Genomic_DNA"/>
</dbReference>
<organism evidence="2 3">
    <name type="scientific">Castanea mollissima</name>
    <name type="common">Chinese chestnut</name>
    <dbReference type="NCBI Taxonomy" id="60419"/>
    <lineage>
        <taxon>Eukaryota</taxon>
        <taxon>Viridiplantae</taxon>
        <taxon>Streptophyta</taxon>
        <taxon>Embryophyta</taxon>
        <taxon>Tracheophyta</taxon>
        <taxon>Spermatophyta</taxon>
        <taxon>Magnoliopsida</taxon>
        <taxon>eudicotyledons</taxon>
        <taxon>Gunneridae</taxon>
        <taxon>Pentapetalae</taxon>
        <taxon>rosids</taxon>
        <taxon>fabids</taxon>
        <taxon>Fagales</taxon>
        <taxon>Fagaceae</taxon>
        <taxon>Castanea</taxon>
    </lineage>
</organism>
<proteinExistence type="predicted"/>
<dbReference type="AlphaFoldDB" id="A0A8J4W333"/>
<comment type="caution">
    <text evidence="2">The sequence shown here is derived from an EMBL/GenBank/DDBJ whole genome shotgun (WGS) entry which is preliminary data.</text>
</comment>
<feature type="compositionally biased region" description="Polar residues" evidence="1">
    <location>
        <begin position="9"/>
        <end position="26"/>
    </location>
</feature>
<sequence length="103" mass="12040">MAHKRKSTSSRNLLRSGASTSDSTPSHVRFYDKKALKEFSENFSRRGIYSECQVILSNFFDTDLPYWESLCDIMVTCFSVIIKEFYSNMHGFDYFVPHFITQV</sequence>
<protein>
    <submittedName>
        <fullName evidence="2">Uncharacterized protein</fullName>
    </submittedName>
</protein>
<evidence type="ECO:0000313" key="3">
    <source>
        <dbReference type="Proteomes" id="UP000737018"/>
    </source>
</evidence>
<name>A0A8J4W333_9ROSI</name>